<evidence type="ECO:0000313" key="4">
    <source>
        <dbReference type="EMBL" id="KKB76403.1"/>
    </source>
</evidence>
<dbReference type="GO" id="GO:0006749">
    <property type="term" value="P:glutathione metabolic process"/>
    <property type="evidence" value="ECO:0007669"/>
    <property type="project" value="TreeGrafter"/>
</dbReference>
<name>A0A0F5L208_9HYPH</name>
<dbReference type="Pfam" id="PF00043">
    <property type="entry name" value="GST_C"/>
    <property type="match status" value="1"/>
</dbReference>
<comment type="subunit">
    <text evidence="1">Homodimer.</text>
</comment>
<dbReference type="InterPro" id="IPR036282">
    <property type="entry name" value="Glutathione-S-Trfase_C_sf"/>
</dbReference>
<dbReference type="InterPro" id="IPR036249">
    <property type="entry name" value="Thioredoxin-like_sf"/>
</dbReference>
<dbReference type="PANTHER" id="PTHR43969">
    <property type="entry name" value="GLUTATHIONE S TRANSFERASE D10, ISOFORM A-RELATED"/>
    <property type="match status" value="1"/>
</dbReference>
<reference evidence="5 7" key="2">
    <citation type="submission" date="2016-11" db="EMBL/GenBank/DDBJ databases">
        <authorList>
            <person name="Jaros S."/>
            <person name="Januszkiewicz K."/>
            <person name="Wedrychowicz H."/>
        </authorList>
    </citation>
    <scope>NUCLEOTIDE SEQUENCE [LARGE SCALE GENOMIC DNA]</scope>
    <source>
        <strain evidence="5 7">DSM 17137</strain>
    </source>
</reference>
<dbReference type="SUPFAM" id="SSF47616">
    <property type="entry name" value="GST C-terminal domain-like"/>
    <property type="match status" value="1"/>
</dbReference>
<dbReference type="GO" id="GO:0004364">
    <property type="term" value="F:glutathione transferase activity"/>
    <property type="evidence" value="ECO:0007669"/>
    <property type="project" value="TreeGrafter"/>
</dbReference>
<dbReference type="EMBL" id="FQVC01000012">
    <property type="protein sequence ID" value="SHF70441.1"/>
    <property type="molecule type" value="Genomic_DNA"/>
</dbReference>
<dbReference type="AlphaFoldDB" id="A0A0F5L208"/>
<sequence length="225" mass="25509">MPSLLHHPLDPSSRLVRLMCAEYGVPLDMEEIKPWLREAELLEINPAATLPVLIGDSDTPIVGLLASIHTIEDLYTPSAVEGLIPAEPGQRAEMWRLIEWVIFKLNDEVTRYVLEEKIVKRDQRGATPDPAVLRVAKANLNEHMLYFNWLFATRAWLAGDTMTLADFALAAHLSTLDYLGDIDWGKAGETRDWYSRIKSRPAFRTLLNDRVVAMPPQRGYADLDF</sequence>
<organism evidence="4 6">
    <name type="scientific">Devosia limi DSM 17137</name>
    <dbReference type="NCBI Taxonomy" id="1121477"/>
    <lineage>
        <taxon>Bacteria</taxon>
        <taxon>Pseudomonadati</taxon>
        <taxon>Pseudomonadota</taxon>
        <taxon>Alphaproteobacteria</taxon>
        <taxon>Hyphomicrobiales</taxon>
        <taxon>Devosiaceae</taxon>
        <taxon>Devosia</taxon>
    </lineage>
</organism>
<dbReference type="PROSITE" id="PS50404">
    <property type="entry name" value="GST_NTER"/>
    <property type="match status" value="1"/>
</dbReference>
<dbReference type="RefSeq" id="WP_046137099.1">
    <property type="nucleotide sequence ID" value="NZ_FQVC01000012.1"/>
</dbReference>
<evidence type="ECO:0000313" key="6">
    <source>
        <dbReference type="Proteomes" id="UP000033608"/>
    </source>
</evidence>
<evidence type="ECO:0000259" key="3">
    <source>
        <dbReference type="PROSITE" id="PS50405"/>
    </source>
</evidence>
<evidence type="ECO:0000256" key="1">
    <source>
        <dbReference type="ARBA" id="ARBA00011738"/>
    </source>
</evidence>
<dbReference type="Proteomes" id="UP000033608">
    <property type="component" value="Unassembled WGS sequence"/>
</dbReference>
<accession>A0A0F5L208</accession>
<dbReference type="PROSITE" id="PS50405">
    <property type="entry name" value="GST_CTER"/>
    <property type="match status" value="1"/>
</dbReference>
<protein>
    <submittedName>
        <fullName evidence="5">Glutathione S-transferase</fullName>
    </submittedName>
</protein>
<dbReference type="InterPro" id="IPR004046">
    <property type="entry name" value="GST_C"/>
</dbReference>
<dbReference type="STRING" id="1121477.SAMN02745223_03335"/>
<evidence type="ECO:0000259" key="2">
    <source>
        <dbReference type="PROSITE" id="PS50404"/>
    </source>
</evidence>
<dbReference type="Gene3D" id="1.20.1050.10">
    <property type="match status" value="1"/>
</dbReference>
<evidence type="ECO:0000313" key="7">
    <source>
        <dbReference type="Proteomes" id="UP000184533"/>
    </source>
</evidence>
<dbReference type="OrthoDB" id="9794721at2"/>
<dbReference type="Pfam" id="PF13409">
    <property type="entry name" value="GST_N_2"/>
    <property type="match status" value="1"/>
</dbReference>
<proteinExistence type="predicted"/>
<gene>
    <name evidence="5" type="ORF">SAMN02745223_03335</name>
    <name evidence="4" type="ORF">VW29_20240</name>
</gene>
<reference evidence="4 6" key="1">
    <citation type="submission" date="2015-03" db="EMBL/GenBank/DDBJ databases">
        <authorList>
            <person name="Hassan Y.I."/>
            <person name="Lepp D."/>
            <person name="Zhou T."/>
        </authorList>
    </citation>
    <scope>NUCLEOTIDE SEQUENCE [LARGE SCALE GENOMIC DNA]</scope>
    <source>
        <strain evidence="4 6">DSM 17137</strain>
    </source>
</reference>
<dbReference type="CDD" id="cd00570">
    <property type="entry name" value="GST_N_family"/>
    <property type="match status" value="1"/>
</dbReference>
<dbReference type="SUPFAM" id="SSF52833">
    <property type="entry name" value="Thioredoxin-like"/>
    <property type="match status" value="1"/>
</dbReference>
<dbReference type="PATRIC" id="fig|1121477.3.peg.832"/>
<evidence type="ECO:0000313" key="5">
    <source>
        <dbReference type="EMBL" id="SHF70441.1"/>
    </source>
</evidence>
<dbReference type="InterPro" id="IPR010987">
    <property type="entry name" value="Glutathione-S-Trfase_C-like"/>
</dbReference>
<dbReference type="Proteomes" id="UP000184533">
    <property type="component" value="Unassembled WGS sequence"/>
</dbReference>
<dbReference type="CDD" id="cd00299">
    <property type="entry name" value="GST_C_family"/>
    <property type="match status" value="1"/>
</dbReference>
<keyword evidence="5" id="KW-0808">Transferase</keyword>
<feature type="domain" description="GST C-terminal" evidence="3">
    <location>
        <begin position="87"/>
        <end position="217"/>
    </location>
</feature>
<dbReference type="InterPro" id="IPR004045">
    <property type="entry name" value="Glutathione_S-Trfase_N"/>
</dbReference>
<dbReference type="EMBL" id="LAJF01000152">
    <property type="protein sequence ID" value="KKB76403.1"/>
    <property type="molecule type" value="Genomic_DNA"/>
</dbReference>
<feature type="domain" description="GST N-terminal" evidence="2">
    <location>
        <begin position="1"/>
        <end position="79"/>
    </location>
</feature>
<dbReference type="Gene3D" id="3.40.30.10">
    <property type="entry name" value="Glutaredoxin"/>
    <property type="match status" value="1"/>
</dbReference>
<dbReference type="PANTHER" id="PTHR43969:SF9">
    <property type="entry name" value="GLUTATHIONE S TRANSFERASE D10, ISOFORM A-RELATED"/>
    <property type="match status" value="1"/>
</dbReference>
<keyword evidence="6" id="KW-1185">Reference proteome</keyword>